<dbReference type="Proteomes" id="UP000253314">
    <property type="component" value="Unassembled WGS sequence"/>
</dbReference>
<evidence type="ECO:0000256" key="5">
    <source>
        <dbReference type="ARBA" id="ARBA00023288"/>
    </source>
</evidence>
<dbReference type="AlphaFoldDB" id="A0A366XY37"/>
<keyword evidence="3" id="KW-0472">Membrane</keyword>
<protein>
    <submittedName>
        <fullName evidence="7">Carbohydrate ABC transporter substrate-binding protein</fullName>
    </submittedName>
</protein>
<evidence type="ECO:0000256" key="2">
    <source>
        <dbReference type="ARBA" id="ARBA00022729"/>
    </source>
</evidence>
<accession>A0A366XY37</accession>
<dbReference type="Gene3D" id="3.40.190.10">
    <property type="entry name" value="Periplasmic binding protein-like II"/>
    <property type="match status" value="2"/>
</dbReference>
<evidence type="ECO:0000256" key="4">
    <source>
        <dbReference type="ARBA" id="ARBA00023139"/>
    </source>
</evidence>
<keyword evidence="1" id="KW-1003">Cell membrane</keyword>
<gene>
    <name evidence="7" type="ORF">DS031_00785</name>
</gene>
<evidence type="ECO:0000256" key="6">
    <source>
        <dbReference type="SAM" id="SignalP"/>
    </source>
</evidence>
<evidence type="ECO:0000313" key="7">
    <source>
        <dbReference type="EMBL" id="RBW71320.1"/>
    </source>
</evidence>
<dbReference type="PANTHER" id="PTHR43649">
    <property type="entry name" value="ARABINOSE-BINDING PROTEIN-RELATED"/>
    <property type="match status" value="1"/>
</dbReference>
<dbReference type="SUPFAM" id="SSF53850">
    <property type="entry name" value="Periplasmic binding protein-like II"/>
    <property type="match status" value="1"/>
</dbReference>
<dbReference type="OrthoDB" id="9798191at2"/>
<dbReference type="PROSITE" id="PS51257">
    <property type="entry name" value="PROKAR_LIPOPROTEIN"/>
    <property type="match status" value="1"/>
</dbReference>
<dbReference type="Pfam" id="PF01547">
    <property type="entry name" value="SBP_bac_1"/>
    <property type="match status" value="1"/>
</dbReference>
<keyword evidence="5" id="KW-0449">Lipoprotein</keyword>
<dbReference type="RefSeq" id="WP_113804025.1">
    <property type="nucleotide sequence ID" value="NZ_QOCW01000001.1"/>
</dbReference>
<keyword evidence="4" id="KW-0564">Palmitate</keyword>
<reference evidence="7 8" key="1">
    <citation type="submission" date="2018-07" db="EMBL/GenBank/DDBJ databases">
        <title>Lottiidibacillus patelloidae gen. nov., sp. nov., isolated from the intestinal tract of a marine limpet and the reclassification of B. taeanensis BH030017T, B. algicola KMM 3737T and B. hwajinpoensis SW-72T as genus Lottiidibacillus.</title>
        <authorList>
            <person name="Liu R."/>
            <person name="Huang Z."/>
        </authorList>
    </citation>
    <scope>NUCLEOTIDE SEQUENCE [LARGE SCALE GENOMIC DNA]</scope>
    <source>
        <strain evidence="7 8">BH030017</strain>
    </source>
</reference>
<dbReference type="EMBL" id="QOCW01000001">
    <property type="protein sequence ID" value="RBW71320.1"/>
    <property type="molecule type" value="Genomic_DNA"/>
</dbReference>
<sequence>MKKLISLLTLLLIISAFAAGCSRSKTSGDGAGNADGQVTLSLFSTMSNEGEKKAFESAIAKFEEENPDINIEANLPGGGYEDMLRVKMAANDMPDLFDTHGWSQLRYGEYTADLKDMDWVENLDPALDAILKDEQGKVYAYPLNQAKDGISYNANLLEEYGIEPPTTLDGLMTALETIKEKSNGDVVPLWIPGGDNWTIAQIFDEMATPLLITDKENSHGEQLLDGSFDWSNYTLLAEKMKEMQEKRLLNEDVLTAKLSQAPELMAQNKIGFTFVGGSLGPDATELNPEVKVGTMPVPAVHEGDQPSWIGGERFTLAAWKDSEHLEEAKKFIEFLAQPEVAKEIAEGTSSPTGLKNAEADTYYSKYYENFEEVKVQPYFDRVYLPSGMWDVMATTGQELLADTLTPEQLSKKMEEEYKRLRSQ</sequence>
<name>A0A366XY37_9BACI</name>
<proteinExistence type="predicted"/>
<feature type="signal peptide" evidence="6">
    <location>
        <begin position="1"/>
        <end position="18"/>
    </location>
</feature>
<dbReference type="InterPro" id="IPR050490">
    <property type="entry name" value="Bact_solute-bd_prot1"/>
</dbReference>
<comment type="caution">
    <text evidence="7">The sequence shown here is derived from an EMBL/GenBank/DDBJ whole genome shotgun (WGS) entry which is preliminary data.</text>
</comment>
<organism evidence="7 8">
    <name type="scientific">Bacillus taeanensis</name>
    <dbReference type="NCBI Taxonomy" id="273032"/>
    <lineage>
        <taxon>Bacteria</taxon>
        <taxon>Bacillati</taxon>
        <taxon>Bacillota</taxon>
        <taxon>Bacilli</taxon>
        <taxon>Bacillales</taxon>
        <taxon>Bacillaceae</taxon>
        <taxon>Bacillus</taxon>
    </lineage>
</organism>
<evidence type="ECO:0000256" key="1">
    <source>
        <dbReference type="ARBA" id="ARBA00022475"/>
    </source>
</evidence>
<dbReference type="PANTHER" id="PTHR43649:SF33">
    <property type="entry name" value="POLYGALACTURONAN_RHAMNOGALACTURONAN-BINDING PROTEIN YTCQ"/>
    <property type="match status" value="1"/>
</dbReference>
<feature type="chain" id="PRO_5016935678" evidence="6">
    <location>
        <begin position="19"/>
        <end position="423"/>
    </location>
</feature>
<keyword evidence="8" id="KW-1185">Reference proteome</keyword>
<dbReference type="InterPro" id="IPR006059">
    <property type="entry name" value="SBP"/>
</dbReference>
<keyword evidence="2 6" id="KW-0732">Signal</keyword>
<evidence type="ECO:0000256" key="3">
    <source>
        <dbReference type="ARBA" id="ARBA00023136"/>
    </source>
</evidence>
<evidence type="ECO:0000313" key="8">
    <source>
        <dbReference type="Proteomes" id="UP000253314"/>
    </source>
</evidence>